<evidence type="ECO:0000259" key="3">
    <source>
        <dbReference type="Pfam" id="PF13086"/>
    </source>
</evidence>
<dbReference type="GO" id="GO:0004386">
    <property type="term" value="F:helicase activity"/>
    <property type="evidence" value="ECO:0007669"/>
    <property type="project" value="InterPro"/>
</dbReference>
<feature type="region of interest" description="Disordered" evidence="2">
    <location>
        <begin position="1"/>
        <end position="51"/>
    </location>
</feature>
<dbReference type="InterPro" id="IPR041679">
    <property type="entry name" value="DNA2/NAM7-like_C"/>
</dbReference>
<accession>A0AA43TTJ1</accession>
<feature type="compositionally biased region" description="Basic and acidic residues" evidence="2">
    <location>
        <begin position="1"/>
        <end position="12"/>
    </location>
</feature>
<dbReference type="SUPFAM" id="SSF52540">
    <property type="entry name" value="P-loop containing nucleoside triphosphate hydrolases"/>
    <property type="match status" value="1"/>
</dbReference>
<feature type="compositionally biased region" description="Gly residues" evidence="2">
    <location>
        <begin position="1315"/>
        <end position="1329"/>
    </location>
</feature>
<dbReference type="InterPro" id="IPR041677">
    <property type="entry name" value="DNA2/NAM7_AAA_11"/>
</dbReference>
<sequence length="1329" mass="148027">MLRQQRDEKDAAARAALTSGDKRVAPESEQSNEGPVNKRPQTAPPSNEFPFKSIVPISSNRSMVWLNFGSDFRPLCGSLEGIPGVSVKVAVRAGRMGDPSVVLTMSVNKKDVSRKLSGVEAEVSRYELIWEPYIRTDDGYRVQSFIYASAEDKGAANAVPAAGEEILRVAKDNLGQVACIDMQVRGFRVSKPYEEEYWRGLEDSDVDAHRALEACVECFRTLKNSEKAWMHLKFWFLVPCAYAEWDRVCSSLFKQCVDQRRPYLHQYGLRKPLLDLNESPTFTQVGDGMYLTTNKSQGSSKILGQSAHLFDEALSFPTAQAAMTVYSLCPIRAAQHMKALSVFVDYQKCHVFLMPMASLAFVKYVMGEVHRPKHEDDPRTLLDNSFRALIRIPNVGGIKEGVLVPGMRFTLEFSNEAYVGEERELVRRHRPTTKGQHYHGTIVSSSAEELHFTGTTFAATLTKPRKAKAPQQSCLQNELRWLPDKDLVKAQIMVIPELNTQQQELNAVQKVWKGETEFVKTLRDRIWKEQAQLTPTKVVDLLEPESNMFDFEAHVKSLRTGKTRWNDKQQTGLRSLTRSPDGIPIIQGPPGTGKTHVLVEAVACLLRCNRKVQVVAPTNTSVDNVCTRIFERIQEWQELEDKIVLRVEVPSVMELDVLQRDAATFGNDIWENPEFERAMLHFIDQQLEERNTDVLDYLDKAAEEYKELTSKRRQKKDYPPQTTMGYNVRKVQYFDWVDVQKERDPKAAVPAFEDVTEDQYCAEPESKSYEYSKLARQIRQARGRPAGKIATQWQKARLAMVARVLKSASCVIMTPHVAGQLTTLTGFEADVVVVEEGGQMSVHSTMVAVAANSRTIKGLVLIGDHQQLKPVLIEGNVNEWGKNARLSLEELLYKKHHFYTMLTTSYRFHKELCLFPSKQFYGGRLQPDPYANPQNASRVAARAVSRELKIARPVGCEYVVVNAFRGVARPEVGGGTSLQNFASASAVIKVLGMLLGKGIPASDITILNLYKGQHGITQTKIIQKQNGETHFKKLGGISTIDAFQGKQSSIVLLDLVAAKDTQGGPQSQTLNAEQALGTKELISRFAREDNRINVAITRAQHALFVFCHALSIQQTSKVIRGEEQSCLVNLYTDAWKRGLVAEDPSEDDHPEAVKEREVAEDLREANQRQQDANIGKYGDIARDRAQQARRMQQMQQSQNPFMSKAPGPPKPRMDEGQPEPQDVDLTAPTGPADFSVEPIGDTTMVEKPQASAQDEDVEMQGLEHPTEGGDTATAATAQNPPKPKTKAETANKEAGETSKAAGNAGPSGKKKPKGGGRGGRGGGKAPIHS</sequence>
<dbReference type="PANTHER" id="PTHR10887:SF495">
    <property type="entry name" value="HELICASE SENATAXIN ISOFORM X1-RELATED"/>
    <property type="match status" value="1"/>
</dbReference>
<feature type="compositionally biased region" description="Low complexity" evidence="2">
    <location>
        <begin position="1298"/>
        <end position="1307"/>
    </location>
</feature>
<feature type="compositionally biased region" description="Basic and acidic residues" evidence="2">
    <location>
        <begin position="1150"/>
        <end position="1166"/>
    </location>
</feature>
<organism evidence="5 6">
    <name type="scientific">Ramalina farinacea</name>
    <dbReference type="NCBI Taxonomy" id="258253"/>
    <lineage>
        <taxon>Eukaryota</taxon>
        <taxon>Fungi</taxon>
        <taxon>Dikarya</taxon>
        <taxon>Ascomycota</taxon>
        <taxon>Pezizomycotina</taxon>
        <taxon>Lecanoromycetes</taxon>
        <taxon>OSLEUM clade</taxon>
        <taxon>Lecanoromycetidae</taxon>
        <taxon>Lecanorales</taxon>
        <taxon>Lecanorineae</taxon>
        <taxon>Ramalinaceae</taxon>
        <taxon>Ramalina</taxon>
    </lineage>
</organism>
<feature type="domain" description="DNA2/NAM7 helicase helicase" evidence="3">
    <location>
        <begin position="566"/>
        <end position="873"/>
    </location>
</feature>
<dbReference type="Pfam" id="PF13087">
    <property type="entry name" value="AAA_12"/>
    <property type="match status" value="1"/>
</dbReference>
<dbReference type="CDD" id="cd18808">
    <property type="entry name" value="SF1_C_Upf1"/>
    <property type="match status" value="1"/>
</dbReference>
<keyword evidence="1" id="KW-0547">Nucleotide-binding</keyword>
<dbReference type="Proteomes" id="UP001161017">
    <property type="component" value="Unassembled WGS sequence"/>
</dbReference>
<reference evidence="5" key="1">
    <citation type="journal article" date="2023" name="Genome Biol. Evol.">
        <title>First Whole Genome Sequence and Flow Cytometry Genome Size Data for the Lichen-Forming Fungus Ramalina farinacea (Ascomycota).</title>
        <authorList>
            <person name="Llewellyn T."/>
            <person name="Mian S."/>
            <person name="Hill R."/>
            <person name="Leitch I.J."/>
            <person name="Gaya E."/>
        </authorList>
    </citation>
    <scope>NUCLEOTIDE SEQUENCE</scope>
    <source>
        <strain evidence="5">LIQ254RAFAR</strain>
    </source>
</reference>
<evidence type="ECO:0000313" key="5">
    <source>
        <dbReference type="EMBL" id="MDI1487184.1"/>
    </source>
</evidence>
<dbReference type="InterPro" id="IPR045055">
    <property type="entry name" value="DNA2/NAM7-like"/>
</dbReference>
<feature type="domain" description="DNA2/NAM7 helicase-like C-terminal" evidence="4">
    <location>
        <begin position="887"/>
        <end position="1109"/>
    </location>
</feature>
<comment type="caution">
    <text evidence="5">The sequence shown here is derived from an EMBL/GenBank/DDBJ whole genome shotgun (WGS) entry which is preliminary data.</text>
</comment>
<evidence type="ECO:0000256" key="1">
    <source>
        <dbReference type="ARBA" id="ARBA00022806"/>
    </source>
</evidence>
<protein>
    <submittedName>
        <fullName evidence="5">Uncharacterized protein</fullName>
    </submittedName>
</protein>
<evidence type="ECO:0000256" key="2">
    <source>
        <dbReference type="SAM" id="MobiDB-lite"/>
    </source>
</evidence>
<keyword evidence="1" id="KW-0347">Helicase</keyword>
<keyword evidence="1" id="KW-0067">ATP-binding</keyword>
<feature type="compositionally biased region" description="Basic and acidic residues" evidence="2">
    <location>
        <begin position="1285"/>
        <end position="1296"/>
    </location>
</feature>
<dbReference type="EMBL" id="JAPUFD010000005">
    <property type="protein sequence ID" value="MDI1487184.1"/>
    <property type="molecule type" value="Genomic_DNA"/>
</dbReference>
<evidence type="ECO:0000313" key="6">
    <source>
        <dbReference type="Proteomes" id="UP001161017"/>
    </source>
</evidence>
<dbReference type="Gene3D" id="3.40.50.300">
    <property type="entry name" value="P-loop containing nucleotide triphosphate hydrolases"/>
    <property type="match status" value="2"/>
</dbReference>
<keyword evidence="1" id="KW-0378">Hydrolase</keyword>
<keyword evidence="6" id="KW-1185">Reference proteome</keyword>
<feature type="region of interest" description="Disordered" evidence="2">
    <location>
        <begin position="1141"/>
        <end position="1329"/>
    </location>
</feature>
<proteinExistence type="predicted"/>
<dbReference type="Pfam" id="PF13086">
    <property type="entry name" value="AAA_11"/>
    <property type="match status" value="1"/>
</dbReference>
<dbReference type="InterPro" id="IPR027417">
    <property type="entry name" value="P-loop_NTPase"/>
</dbReference>
<name>A0AA43TTJ1_9LECA</name>
<dbReference type="InterPro" id="IPR047187">
    <property type="entry name" value="SF1_C_Upf1"/>
</dbReference>
<feature type="compositionally biased region" description="Low complexity" evidence="2">
    <location>
        <begin position="1188"/>
        <end position="1198"/>
    </location>
</feature>
<gene>
    <name evidence="5" type="ORF">OHK93_006452</name>
</gene>
<dbReference type="PANTHER" id="PTHR10887">
    <property type="entry name" value="DNA2/NAM7 HELICASE FAMILY"/>
    <property type="match status" value="1"/>
</dbReference>
<evidence type="ECO:0000259" key="4">
    <source>
        <dbReference type="Pfam" id="PF13087"/>
    </source>
</evidence>